<proteinExistence type="predicted"/>
<dbReference type="EMBL" id="QTBD01000150">
    <property type="protein sequence ID" value="REQ51845.1"/>
    <property type="molecule type" value="Genomic_DNA"/>
</dbReference>
<dbReference type="Gene3D" id="2.60.40.420">
    <property type="entry name" value="Cupredoxins - blue copper proteins"/>
    <property type="match status" value="3"/>
</dbReference>
<name>A0A045IYD2_MYCTX</name>
<accession>A0A045IYD2</accession>
<reference evidence="7 12" key="1">
    <citation type="submission" date="2015-03" db="EMBL/GenBank/DDBJ databases">
        <authorList>
            <consortium name="Pathogen Informatics"/>
        </authorList>
    </citation>
    <scope>NUCLEOTIDE SEQUENCE [LARGE SCALE GENOMIC DNA]</scope>
    <source>
        <strain evidence="7 12">G09801536</strain>
    </source>
</reference>
<dbReference type="Pfam" id="PF07732">
    <property type="entry name" value="Cu-oxidase_3"/>
    <property type="match status" value="1"/>
</dbReference>
<reference evidence="8 16" key="7">
    <citation type="submission" date="2021-03" db="EMBL/GenBank/DDBJ databases">
        <title>Whole Genome Sequencing of Mycobacterium tuberculosis clinical isolates from Arunachal Pradesh, India.</title>
        <authorList>
            <person name="Singh S."/>
            <person name="Mudliar S.R."/>
            <person name="Kulsum U."/>
            <person name="Rufai S.B."/>
            <person name="Singh P.K."/>
            <person name="Umpo M."/>
            <person name="Nyori M."/>
        </authorList>
    </citation>
    <scope>NUCLEOTIDE SEQUENCE [LARGE SCALE GENOMIC DNA]</scope>
    <source>
        <strain evidence="8 16">OMICS/BPL/0142/20/SP</strain>
    </source>
</reference>
<dbReference type="InterPro" id="IPR011706">
    <property type="entry name" value="Cu-oxidase_C"/>
</dbReference>
<dbReference type="Proteomes" id="UP000300237">
    <property type="component" value="Chromosome"/>
</dbReference>
<evidence type="ECO:0000256" key="1">
    <source>
        <dbReference type="ARBA" id="ARBA00022723"/>
    </source>
</evidence>
<dbReference type="GO" id="GO:0016491">
    <property type="term" value="F:oxidoreductase activity"/>
    <property type="evidence" value="ECO:0007669"/>
    <property type="project" value="UniProtKB-KW"/>
</dbReference>
<dbReference type="EMBL" id="JAGIZI010000005">
    <property type="protein sequence ID" value="MBP0682440.1"/>
    <property type="molecule type" value="Genomic_DNA"/>
</dbReference>
<dbReference type="AlphaFoldDB" id="A0A045IYD2"/>
<dbReference type="EMBL" id="LWDQ01000001">
    <property type="protein sequence ID" value="OMH58738.1"/>
    <property type="molecule type" value="Genomic_DNA"/>
</dbReference>
<dbReference type="SUPFAM" id="SSF49503">
    <property type="entry name" value="Cupredoxins"/>
    <property type="match status" value="3"/>
</dbReference>
<dbReference type="Pfam" id="PF00394">
    <property type="entry name" value="Cu-oxidase"/>
    <property type="match status" value="1"/>
</dbReference>
<dbReference type="InterPro" id="IPR011707">
    <property type="entry name" value="Cu-oxidase-like_N"/>
</dbReference>
<dbReference type="PROSITE" id="PS51318">
    <property type="entry name" value="TAT"/>
    <property type="match status" value="1"/>
</dbReference>
<dbReference type="Proteomes" id="UP000671119">
    <property type="component" value="Unassembled WGS sequence"/>
</dbReference>
<evidence type="ECO:0000259" key="6">
    <source>
        <dbReference type="Pfam" id="PF07732"/>
    </source>
</evidence>
<evidence type="ECO:0000313" key="10">
    <source>
        <dbReference type="EMBL" id="REQ51845.1"/>
    </source>
</evidence>
<dbReference type="EMBL" id="LR027516">
    <property type="protein sequence ID" value="VCU49090.1"/>
    <property type="molecule type" value="Genomic_DNA"/>
</dbReference>
<reference evidence="10" key="5">
    <citation type="submission" date="2018-07" db="EMBL/GenBank/DDBJ databases">
        <authorList>
            <person name="Shah S."/>
            <person name="Brown T."/>
            <person name="Auld S."/>
            <person name="Bratton K."/>
            <person name="Narechania A."/>
            <person name="Mathema B."/>
            <person name="Gandhi N."/>
        </authorList>
    </citation>
    <scope>NUCLEOTIDE SEQUENCE</scope>
    <source>
        <strain evidence="10">32301_S10</strain>
    </source>
</reference>
<dbReference type="PANTHER" id="PTHR11709:SF394">
    <property type="entry name" value="FI03373P-RELATED"/>
    <property type="match status" value="1"/>
</dbReference>
<dbReference type="GO" id="GO:0005507">
    <property type="term" value="F:copper ion binding"/>
    <property type="evidence" value="ECO:0007669"/>
    <property type="project" value="InterPro"/>
</dbReference>
<dbReference type="InterPro" id="IPR033138">
    <property type="entry name" value="Cu_oxidase_CS"/>
</dbReference>
<reference evidence="9 13" key="4">
    <citation type="submission" date="2017-02" db="EMBL/GenBank/DDBJ databases">
        <title>Protein polymorphisms may explain contrasting epidemiological fitness of two variants of a multidrug-resistant Mycobacterium tuberculosis strain.</title>
        <authorList>
            <person name="Bigi M.M."/>
            <person name="Lopez B."/>
            <person name="Blanco F.C."/>
            <person name="Sasiain M.C."/>
            <person name="De La Barrera S."/>
            <person name="Ritacco V."/>
            <person name="Bigi F."/>
            <person name="Soria M.A."/>
        </authorList>
    </citation>
    <scope>NUCLEOTIDE SEQUENCE [LARGE SCALE GENOMIC DNA]</scope>
    <source>
        <strain evidence="9 13">6548</strain>
    </source>
</reference>
<evidence type="ECO:0000313" key="11">
    <source>
        <dbReference type="EMBL" id="VCU49090.1"/>
    </source>
</evidence>
<reference evidence="10 14" key="3">
    <citation type="journal article" date="2017" name="N. Engl. J. Med.">
        <title>Transmission of Extensively Drug-Resistant Tuberculosis in South Africa.</title>
        <authorList>
            <person name="Shah N.S."/>
            <person name="Auld S.C."/>
            <person name="Brust J.C."/>
            <person name="Mathema B."/>
            <person name="Ismail N."/>
            <person name="Moodley P."/>
            <person name="Mlisana K."/>
            <person name="Allana S."/>
            <person name="Campbell A."/>
            <person name="Mthiyane T."/>
            <person name="Morris N."/>
            <person name="Mpangase P."/>
            <person name="van der Meulen H."/>
            <person name="Omar S.V."/>
            <person name="Brown T.S."/>
            <person name="Narechania A."/>
            <person name="Shaskina E."/>
            <person name="Kapwata T."/>
            <person name="Kreiswirth B."/>
            <person name="Gandhi N.R."/>
        </authorList>
    </citation>
    <scope>NUCLEOTIDE SEQUENCE [LARGE SCALE GENOMIC DNA]</scope>
    <source>
        <strain evidence="10 14">32301_S10</strain>
    </source>
</reference>
<reference evidence="11 15" key="6">
    <citation type="submission" date="2018-08" db="EMBL/GenBank/DDBJ databases">
        <authorList>
            <person name="Fokvardsen B D."/>
            <person name="Norman A."/>
        </authorList>
    </citation>
    <scope>NUCLEOTIDE SEQUENCE [LARGE SCALE GENOMIC DNA]</scope>
    <source>
        <strain evidence="11 15">DKC2</strain>
    </source>
</reference>
<gene>
    <name evidence="9" type="primary">copA_2</name>
    <name evidence="7" type="synonym">copA_1</name>
    <name evidence="8" type="synonym">mmcO</name>
    <name evidence="9" type="ORF">A4S10_00897</name>
    <name evidence="11" type="ORF">DKC2_0905</name>
    <name evidence="10" type="ORF">DSJ38_11575</name>
    <name evidence="7" type="ORF">ERS007679_03719</name>
    <name evidence="8" type="ORF">J8J21_04770</name>
</gene>
<evidence type="ECO:0000256" key="3">
    <source>
        <dbReference type="ARBA" id="ARBA00023008"/>
    </source>
</evidence>
<evidence type="ECO:0000313" key="14">
    <source>
        <dbReference type="Proteomes" id="UP000256381"/>
    </source>
</evidence>
<evidence type="ECO:0000259" key="5">
    <source>
        <dbReference type="Pfam" id="PF07731"/>
    </source>
</evidence>
<dbReference type="CDD" id="cd13861">
    <property type="entry name" value="CuRO_1_CumA_like"/>
    <property type="match status" value="1"/>
</dbReference>
<dbReference type="InterPro" id="IPR034279">
    <property type="entry name" value="CuRO_3_CopA"/>
</dbReference>
<dbReference type="PROSITE" id="PS00080">
    <property type="entry name" value="MULTICOPPER_OXIDASE2"/>
    <property type="match status" value="1"/>
</dbReference>
<dbReference type="InterPro" id="IPR045087">
    <property type="entry name" value="Cu-oxidase_fam"/>
</dbReference>
<dbReference type="InterPro" id="IPR006311">
    <property type="entry name" value="TAT_signal"/>
</dbReference>
<dbReference type="Proteomes" id="UP000256381">
    <property type="component" value="Unassembled WGS sequence"/>
</dbReference>
<dbReference type="Proteomes" id="UP000189452">
    <property type="component" value="Chromosome"/>
</dbReference>
<sequence>MPELATSGNAFDKRRFSRRGFLGAGIASGFALAACASKPTASGAAGMTAAIDAAEAARPHSGRTVTATLTPQPARIDLGGPIVSTLTYGNTIPGPLIRATVGDEIVVSVTNRLGDPTSVHWHGIALRNDMDGTEPATANIGPGGDFTYRFSVPDPGTYWAHPHVGLQGDHGLYLPVVVDDPTEPGHYDAEWIIILDDWTDGIGKSPQQLYGELTDPNKPTMQNTTGMPEGEGVDSNLLGGDGGDIAYPYYLINGRIPVAATSFKAKPGQRIRIRIINSAADTAFRIALAGHSMTVTHTDGYPVIPTEVDALLIGMAERYDVMVTAAGGVFPLVALAEGKNALARALLSTGAGSPPDPQFRPDELNWRVGTVEMFTAATTANLGRPEPTHDLPVTLGGTMAKYDWTINGEPYSTTNPLHVRLGQRPTLMFDNTTMMYHPIHLHGHTFQMIKADGSPGARKDTVIVLPKQKMRAVLVADNPGVWVMHCHNNYHQVAGMATRLDYIL</sequence>
<dbReference type="CDD" id="cd13870">
    <property type="entry name" value="CuRO_2_CopA_like_1"/>
    <property type="match status" value="1"/>
</dbReference>
<feature type="domain" description="Plastocyanin-like" evidence="6">
    <location>
        <begin position="83"/>
        <end position="182"/>
    </location>
</feature>
<dbReference type="PANTHER" id="PTHR11709">
    <property type="entry name" value="MULTI-COPPER OXIDASE"/>
    <property type="match status" value="1"/>
</dbReference>
<evidence type="ECO:0000313" key="7">
    <source>
        <dbReference type="EMBL" id="COW36083.1"/>
    </source>
</evidence>
<dbReference type="PROSITE" id="PS00079">
    <property type="entry name" value="MULTICOPPER_OXIDASE1"/>
    <property type="match status" value="1"/>
</dbReference>
<evidence type="ECO:0000313" key="8">
    <source>
        <dbReference type="EMBL" id="MBP0682440.1"/>
    </source>
</evidence>
<reference evidence="9 13" key="2">
    <citation type="submission" date="2016-04" db="EMBL/GenBank/DDBJ databases">
        <authorList>
            <person name="Bigi M."/>
            <person name="Bigi F."/>
            <person name="Soria M.A."/>
        </authorList>
    </citation>
    <scope>NUCLEOTIDE SEQUENCE [LARGE SCALE GENOMIC DNA]</scope>
    <source>
        <strain evidence="9 13">6548</strain>
    </source>
</reference>
<dbReference type="InterPro" id="IPR001117">
    <property type="entry name" value="Cu-oxidase_2nd"/>
</dbReference>
<evidence type="ECO:0000313" key="9">
    <source>
        <dbReference type="EMBL" id="OMH58738.1"/>
    </source>
</evidence>
<dbReference type="OMA" id="WHSHTEH"/>
<feature type="domain" description="Plastocyanin-like" evidence="5">
    <location>
        <begin position="389"/>
        <end position="500"/>
    </location>
</feature>
<evidence type="ECO:0000313" key="16">
    <source>
        <dbReference type="Proteomes" id="UP000671119"/>
    </source>
</evidence>
<keyword evidence="2" id="KW-0560">Oxidoreductase</keyword>
<dbReference type="CDD" id="cd13896">
    <property type="entry name" value="CuRO_3_CopA"/>
    <property type="match status" value="1"/>
</dbReference>
<keyword evidence="3" id="KW-0186">Copper</keyword>
<evidence type="ECO:0000259" key="4">
    <source>
        <dbReference type="Pfam" id="PF00394"/>
    </source>
</evidence>
<dbReference type="Proteomes" id="UP000045842">
    <property type="component" value="Unassembled WGS sequence"/>
</dbReference>
<evidence type="ECO:0000313" key="13">
    <source>
        <dbReference type="Proteomes" id="UP000189452"/>
    </source>
</evidence>
<organism evidence="9 13">
    <name type="scientific">Mycobacterium tuberculosis</name>
    <dbReference type="NCBI Taxonomy" id="1773"/>
    <lineage>
        <taxon>Bacteria</taxon>
        <taxon>Bacillati</taxon>
        <taxon>Actinomycetota</taxon>
        <taxon>Actinomycetes</taxon>
        <taxon>Mycobacteriales</taxon>
        <taxon>Mycobacteriaceae</taxon>
        <taxon>Mycobacterium</taxon>
        <taxon>Mycobacterium tuberculosis complex</taxon>
    </lineage>
</organism>
<evidence type="ECO:0000313" key="12">
    <source>
        <dbReference type="Proteomes" id="UP000045842"/>
    </source>
</evidence>
<protein>
    <submittedName>
        <fullName evidence="9">Copper resistance protein A</fullName>
    </submittedName>
    <submittedName>
        <fullName evidence="7 8">Oxidase</fullName>
    </submittedName>
    <submittedName>
        <fullName evidence="10">Multicopper oxidase family protein</fullName>
    </submittedName>
</protein>
<dbReference type="RefSeq" id="WP_003404392.1">
    <property type="nucleotide sequence ID" value="NZ_AP017901.1"/>
</dbReference>
<keyword evidence="1" id="KW-0479">Metal-binding</keyword>
<dbReference type="InterPro" id="IPR008972">
    <property type="entry name" value="Cupredoxin"/>
</dbReference>
<dbReference type="InterPro" id="IPR002355">
    <property type="entry name" value="Cu_oxidase_Cu_BS"/>
</dbReference>
<evidence type="ECO:0000256" key="2">
    <source>
        <dbReference type="ARBA" id="ARBA00023002"/>
    </source>
</evidence>
<dbReference type="Pfam" id="PF07731">
    <property type="entry name" value="Cu-oxidase_2"/>
    <property type="match status" value="1"/>
</dbReference>
<feature type="domain" description="Plastocyanin-like" evidence="4">
    <location>
        <begin position="190"/>
        <end position="347"/>
    </location>
</feature>
<evidence type="ECO:0000313" key="15">
    <source>
        <dbReference type="Proteomes" id="UP000300237"/>
    </source>
</evidence>
<dbReference type="SMR" id="A0A045IYD2"/>
<dbReference type="EMBL" id="CSAD01000740">
    <property type="protein sequence ID" value="COW36083.1"/>
    <property type="molecule type" value="Genomic_DNA"/>
</dbReference>